<evidence type="ECO:0000313" key="2">
    <source>
        <dbReference type="EMBL" id="SVE57710.1"/>
    </source>
</evidence>
<proteinExistence type="predicted"/>
<reference evidence="2" key="1">
    <citation type="submission" date="2018-05" db="EMBL/GenBank/DDBJ databases">
        <authorList>
            <person name="Lanie J.A."/>
            <person name="Ng W.-L."/>
            <person name="Kazmierczak K.M."/>
            <person name="Andrzejewski T.M."/>
            <person name="Davidsen T.M."/>
            <person name="Wayne K.J."/>
            <person name="Tettelin H."/>
            <person name="Glass J.I."/>
            <person name="Rusch D."/>
            <person name="Podicherti R."/>
            <person name="Tsui H.-C.T."/>
            <person name="Winkler M.E."/>
        </authorList>
    </citation>
    <scope>NUCLEOTIDE SEQUENCE</scope>
</reference>
<name>A0A383EN09_9ZZZZ</name>
<dbReference type="AlphaFoldDB" id="A0A383EN09"/>
<evidence type="ECO:0000256" key="1">
    <source>
        <dbReference type="SAM" id="Coils"/>
    </source>
</evidence>
<protein>
    <submittedName>
        <fullName evidence="2">Uncharacterized protein</fullName>
    </submittedName>
</protein>
<keyword evidence="1" id="KW-0175">Coiled coil</keyword>
<dbReference type="EMBL" id="UINC01226998">
    <property type="protein sequence ID" value="SVE57710.1"/>
    <property type="molecule type" value="Genomic_DNA"/>
</dbReference>
<organism evidence="2">
    <name type="scientific">marine metagenome</name>
    <dbReference type="NCBI Taxonomy" id="408172"/>
    <lineage>
        <taxon>unclassified sequences</taxon>
        <taxon>metagenomes</taxon>
        <taxon>ecological metagenomes</taxon>
    </lineage>
</organism>
<accession>A0A383EN09</accession>
<feature type="coiled-coil region" evidence="1">
    <location>
        <begin position="12"/>
        <end position="78"/>
    </location>
</feature>
<gene>
    <name evidence="2" type="ORF">METZ01_LOCUS510564</name>
</gene>
<sequence>MEIFSDAYPEVITRINEENKFLKSEKKEEKEKFDNTIRVLLLEIEELKEKERLLEIKLNEIKSNNKSLTSQLDLERKKIDKFHYTI</sequence>